<keyword evidence="4" id="KW-1185">Reference proteome</keyword>
<dbReference type="EMBL" id="CP036281">
    <property type="protein sequence ID" value="QDU81447.1"/>
    <property type="molecule type" value="Genomic_DNA"/>
</dbReference>
<dbReference type="InterPro" id="IPR006626">
    <property type="entry name" value="PbH1"/>
</dbReference>
<dbReference type="InterPro" id="IPR011050">
    <property type="entry name" value="Pectin_lyase_fold/virulence"/>
</dbReference>
<name>A0A518CQE0_9PLAN</name>
<feature type="signal peptide" evidence="1">
    <location>
        <begin position="1"/>
        <end position="22"/>
    </location>
</feature>
<dbReference type="KEGG" id="plon:Pla110_31880"/>
<keyword evidence="3" id="KW-0456">Lyase</keyword>
<gene>
    <name evidence="3" type="ORF">Pla110_31880</name>
</gene>
<organism evidence="3 4">
    <name type="scientific">Polystyrenella longa</name>
    <dbReference type="NCBI Taxonomy" id="2528007"/>
    <lineage>
        <taxon>Bacteria</taxon>
        <taxon>Pseudomonadati</taxon>
        <taxon>Planctomycetota</taxon>
        <taxon>Planctomycetia</taxon>
        <taxon>Planctomycetales</taxon>
        <taxon>Planctomycetaceae</taxon>
        <taxon>Polystyrenella</taxon>
    </lineage>
</organism>
<protein>
    <submittedName>
        <fullName evidence="3">Pectate lyase superfamily protein</fullName>
    </submittedName>
</protein>
<reference evidence="3 4" key="1">
    <citation type="submission" date="2019-02" db="EMBL/GenBank/DDBJ databases">
        <title>Deep-cultivation of Planctomycetes and their phenomic and genomic characterization uncovers novel biology.</title>
        <authorList>
            <person name="Wiegand S."/>
            <person name="Jogler M."/>
            <person name="Boedeker C."/>
            <person name="Pinto D."/>
            <person name="Vollmers J."/>
            <person name="Rivas-Marin E."/>
            <person name="Kohn T."/>
            <person name="Peeters S.H."/>
            <person name="Heuer A."/>
            <person name="Rast P."/>
            <person name="Oberbeckmann S."/>
            <person name="Bunk B."/>
            <person name="Jeske O."/>
            <person name="Meyerdierks A."/>
            <person name="Storesund J.E."/>
            <person name="Kallscheuer N."/>
            <person name="Luecker S."/>
            <person name="Lage O.M."/>
            <person name="Pohl T."/>
            <person name="Merkel B.J."/>
            <person name="Hornburger P."/>
            <person name="Mueller R.-W."/>
            <person name="Bruemmer F."/>
            <person name="Labrenz M."/>
            <person name="Spormann A.M."/>
            <person name="Op den Camp H."/>
            <person name="Overmann J."/>
            <person name="Amann R."/>
            <person name="Jetten M.S.M."/>
            <person name="Mascher T."/>
            <person name="Medema M.H."/>
            <person name="Devos D.P."/>
            <person name="Kaster A.-K."/>
            <person name="Ovreas L."/>
            <person name="Rohde M."/>
            <person name="Galperin M.Y."/>
            <person name="Jogler C."/>
        </authorList>
    </citation>
    <scope>NUCLEOTIDE SEQUENCE [LARGE SCALE GENOMIC DNA]</scope>
    <source>
        <strain evidence="3 4">Pla110</strain>
    </source>
</reference>
<evidence type="ECO:0000256" key="1">
    <source>
        <dbReference type="SAM" id="SignalP"/>
    </source>
</evidence>
<dbReference type="SMART" id="SM00710">
    <property type="entry name" value="PbH1"/>
    <property type="match status" value="6"/>
</dbReference>
<proteinExistence type="predicted"/>
<keyword evidence="1" id="KW-0732">Signal</keyword>
<dbReference type="InterPro" id="IPR012334">
    <property type="entry name" value="Pectin_lyas_fold"/>
</dbReference>
<feature type="domain" description="Right handed beta helix" evidence="2">
    <location>
        <begin position="235"/>
        <end position="364"/>
    </location>
</feature>
<dbReference type="RefSeq" id="WP_144996797.1">
    <property type="nucleotide sequence ID" value="NZ_CP036281.1"/>
</dbReference>
<dbReference type="Gene3D" id="2.160.20.10">
    <property type="entry name" value="Single-stranded right-handed beta-helix, Pectin lyase-like"/>
    <property type="match status" value="1"/>
</dbReference>
<dbReference type="OrthoDB" id="211073at2"/>
<dbReference type="InterPro" id="IPR006311">
    <property type="entry name" value="TAT_signal"/>
</dbReference>
<evidence type="ECO:0000313" key="3">
    <source>
        <dbReference type="EMBL" id="QDU81447.1"/>
    </source>
</evidence>
<dbReference type="PROSITE" id="PS51318">
    <property type="entry name" value="TAT"/>
    <property type="match status" value="1"/>
</dbReference>
<dbReference type="Proteomes" id="UP000317178">
    <property type="component" value="Chromosome"/>
</dbReference>
<dbReference type="GO" id="GO:0016829">
    <property type="term" value="F:lyase activity"/>
    <property type="evidence" value="ECO:0007669"/>
    <property type="project" value="UniProtKB-KW"/>
</dbReference>
<sequence precursor="true">MKTPRFNRRSFLGTTLSTTALATGTALWGGLRTAQAADRPAVVDPRATSGDVKHQPAWDEMLTITVGQKTGDLTGKTDKAIQAAVDYVSRLGGGTVNVLPGEYRFDNGIQMSSQVRLTGSGSETIFKKNNVKQTELTEDSDWFDQEVTFKPGHGFNVGDGVCLITKNTDNGTQTVLTRTLVARSGDRFKLDRALRNNYWKIGQAHAKSLFSLIQCDQIHDIEISNLVLDGNRENNPNLNGNYGGNIFAQDCHQMLFQNVESRNYNGDGFSWQICHDVTVENCHSHHNADLGLHPGSGSQRPIIRNCKLDENNIGIFFCWGVKFGLAEENEINACRQSGISVGHRDTHNLITKNKIRNCGEYGILFRPERGEGFTGDHNRVEENELLNNGAKQALGIDIQGMTANLNIVNNQLKETRSTAGSVGIQVGAETSAIQLDANTFTGFATDVKRLA</sequence>
<evidence type="ECO:0000313" key="4">
    <source>
        <dbReference type="Proteomes" id="UP000317178"/>
    </source>
</evidence>
<dbReference type="SUPFAM" id="SSF51126">
    <property type="entry name" value="Pectin lyase-like"/>
    <property type="match status" value="1"/>
</dbReference>
<dbReference type="InterPro" id="IPR039448">
    <property type="entry name" value="Beta_helix"/>
</dbReference>
<evidence type="ECO:0000259" key="2">
    <source>
        <dbReference type="Pfam" id="PF13229"/>
    </source>
</evidence>
<dbReference type="AlphaFoldDB" id="A0A518CQE0"/>
<dbReference type="Pfam" id="PF13229">
    <property type="entry name" value="Beta_helix"/>
    <property type="match status" value="1"/>
</dbReference>
<feature type="chain" id="PRO_5022054567" evidence="1">
    <location>
        <begin position="23"/>
        <end position="451"/>
    </location>
</feature>
<accession>A0A518CQE0</accession>